<keyword evidence="5" id="KW-0547">Nucleotide-binding</keyword>
<dbReference type="KEGG" id="mprn:Q3V37_14175"/>
<dbReference type="InterPro" id="IPR003593">
    <property type="entry name" value="AAA+_ATPase"/>
</dbReference>
<dbReference type="NCBIfam" id="TIGR01727">
    <property type="entry name" value="oligo_HPY"/>
    <property type="match status" value="2"/>
</dbReference>
<dbReference type="GO" id="GO:0005886">
    <property type="term" value="C:plasma membrane"/>
    <property type="evidence" value="ECO:0007669"/>
    <property type="project" value="UniProtKB-SubCell"/>
</dbReference>
<gene>
    <name evidence="9" type="ORF">Q3V37_14175</name>
</gene>
<comment type="subcellular location">
    <subcellularLocation>
        <location evidence="1">Cell membrane</location>
        <topology evidence="1">Peripheral membrane protein</topology>
    </subcellularLocation>
</comment>
<dbReference type="CDD" id="cd03257">
    <property type="entry name" value="ABC_NikE_OppD_transporters"/>
    <property type="match status" value="2"/>
</dbReference>
<comment type="similarity">
    <text evidence="2">Belongs to the ABC transporter superfamily.</text>
</comment>
<keyword evidence="7" id="KW-0472">Membrane</keyword>
<dbReference type="NCBIfam" id="NF008453">
    <property type="entry name" value="PRK11308.1"/>
    <property type="match status" value="2"/>
</dbReference>
<evidence type="ECO:0000256" key="5">
    <source>
        <dbReference type="ARBA" id="ARBA00022741"/>
    </source>
</evidence>
<evidence type="ECO:0000256" key="6">
    <source>
        <dbReference type="ARBA" id="ARBA00022840"/>
    </source>
</evidence>
<keyword evidence="6 9" id="KW-0067">ATP-binding</keyword>
<sequence length="669" mass="71768">MTTIPNPPLLAVRDVTVSITKGKRETEAVTGIDFDLAAGEIVAIVGETGSGKSLSALSVLQLIRHPVQLTRGSVLLEGKDLTTLEPADLRRVRGGDIGMIFQDPMTALSPFHTVGQQIGEAITLHRKLPKAAVRERILRLLGDVGIVNPKQRIDQYPHELSGGTQQRVMIAMALANEPKLLIADEPTTGLDVTVQAQILRLVREAAVSWGMGVLLITHDLGVVAGYSDRVVVMYAGNVVESGPTEEVLAAPAHPYTRALLDARPENGRPGTKLNAISGGPPELFKFPVGCRFQPRCATATADCGTANPPLLPAPDASEGRLVRCIHPYGSPAPSEPVRSPGVSIAPPSVRAEPGVTAIHAEGLRRVFGSGGNITKAVDGVDLQLAFGETLGIVGESGCGKSTTARILAGLDQPTDGIIRYADGKELSKSRRGVDHTFVQYVFQDTFGSLNPRRTVWQIIEEPLRRLTDLSKAQRAKRIREYMAECGLMPSIESRYPHELSGGQRQRVGICRALVVQPKVVVMDEPMSGLDLSVQAQIINLLEDLKKDLGLTAVLVSHDIGVIRHLCDRVAVMYLGRVVETGPASTLLTGPLHPYTAALLSAVPHLGTEERRTEIPLRGDAGDVDPLSVCGFAPRCPIARPECRTRELSLQPGRDGVLVACHYPGQFDQA</sequence>
<dbReference type="NCBIfam" id="NF007739">
    <property type="entry name" value="PRK10419.1"/>
    <property type="match status" value="2"/>
</dbReference>
<dbReference type="InterPro" id="IPR050388">
    <property type="entry name" value="ABC_Ni/Peptide_Import"/>
</dbReference>
<reference evidence="9 10" key="1">
    <citation type="submission" date="2023-07" db="EMBL/GenBank/DDBJ databases">
        <title>Micromonospora profundi TRM 95458 converts glycerol to a new osmotic compound.</title>
        <authorList>
            <person name="Lu D."/>
        </authorList>
    </citation>
    <scope>NUCLEOTIDE SEQUENCE [LARGE SCALE GENOMIC DNA]</scope>
    <source>
        <strain evidence="9 10">TRM95458</strain>
    </source>
</reference>
<feature type="domain" description="ABC transporter" evidence="8">
    <location>
        <begin position="358"/>
        <end position="599"/>
    </location>
</feature>
<dbReference type="Proteomes" id="UP001235874">
    <property type="component" value="Chromosome"/>
</dbReference>
<dbReference type="GO" id="GO:0016887">
    <property type="term" value="F:ATP hydrolysis activity"/>
    <property type="evidence" value="ECO:0007669"/>
    <property type="project" value="InterPro"/>
</dbReference>
<accession>A0AAJ6L644</accession>
<dbReference type="EMBL" id="CP130472">
    <property type="protein sequence ID" value="WLS48271.1"/>
    <property type="molecule type" value="Genomic_DNA"/>
</dbReference>
<dbReference type="Pfam" id="PF08352">
    <property type="entry name" value="oligo_HPY"/>
    <property type="match status" value="2"/>
</dbReference>
<dbReference type="InterPro" id="IPR017871">
    <property type="entry name" value="ABC_transporter-like_CS"/>
</dbReference>
<proteinExistence type="inferred from homology"/>
<keyword evidence="3" id="KW-0813">Transport</keyword>
<protein>
    <submittedName>
        <fullName evidence="9">ABC transporter ATP-binding protein</fullName>
    </submittedName>
</protein>
<keyword evidence="10" id="KW-1185">Reference proteome</keyword>
<dbReference type="PANTHER" id="PTHR43297:SF2">
    <property type="entry name" value="DIPEPTIDE TRANSPORT ATP-BINDING PROTEIN DPPD"/>
    <property type="match status" value="1"/>
</dbReference>
<evidence type="ECO:0000256" key="1">
    <source>
        <dbReference type="ARBA" id="ARBA00004202"/>
    </source>
</evidence>
<dbReference type="PROSITE" id="PS00211">
    <property type="entry name" value="ABC_TRANSPORTER_1"/>
    <property type="match status" value="1"/>
</dbReference>
<evidence type="ECO:0000259" key="8">
    <source>
        <dbReference type="PROSITE" id="PS50893"/>
    </source>
</evidence>
<dbReference type="GO" id="GO:0015833">
    <property type="term" value="P:peptide transport"/>
    <property type="evidence" value="ECO:0007669"/>
    <property type="project" value="InterPro"/>
</dbReference>
<dbReference type="SUPFAM" id="SSF52540">
    <property type="entry name" value="P-loop containing nucleoside triphosphate hydrolases"/>
    <property type="match status" value="2"/>
</dbReference>
<evidence type="ECO:0000256" key="3">
    <source>
        <dbReference type="ARBA" id="ARBA00022448"/>
    </source>
</evidence>
<evidence type="ECO:0000256" key="2">
    <source>
        <dbReference type="ARBA" id="ARBA00005417"/>
    </source>
</evidence>
<name>A0AAJ6L644_9ACTN</name>
<dbReference type="FunFam" id="3.40.50.300:FF:000016">
    <property type="entry name" value="Oligopeptide ABC transporter ATP-binding component"/>
    <property type="match status" value="1"/>
</dbReference>
<dbReference type="Pfam" id="PF00005">
    <property type="entry name" value="ABC_tran"/>
    <property type="match status" value="2"/>
</dbReference>
<dbReference type="PROSITE" id="PS50893">
    <property type="entry name" value="ABC_TRANSPORTER_2"/>
    <property type="match status" value="2"/>
</dbReference>
<dbReference type="PANTHER" id="PTHR43297">
    <property type="entry name" value="OLIGOPEPTIDE TRANSPORT ATP-BINDING PROTEIN APPD"/>
    <property type="match status" value="1"/>
</dbReference>
<evidence type="ECO:0000256" key="4">
    <source>
        <dbReference type="ARBA" id="ARBA00022475"/>
    </source>
</evidence>
<dbReference type="AlphaFoldDB" id="A0AAJ6L644"/>
<dbReference type="Gene3D" id="3.40.50.300">
    <property type="entry name" value="P-loop containing nucleotide triphosphate hydrolases"/>
    <property type="match status" value="2"/>
</dbReference>
<evidence type="ECO:0000256" key="7">
    <source>
        <dbReference type="ARBA" id="ARBA00023136"/>
    </source>
</evidence>
<dbReference type="GO" id="GO:0005524">
    <property type="term" value="F:ATP binding"/>
    <property type="evidence" value="ECO:0007669"/>
    <property type="project" value="UniProtKB-KW"/>
</dbReference>
<organism evidence="9 10">
    <name type="scientific">Micromonospora profundi</name>
    <dbReference type="NCBI Taxonomy" id="1420889"/>
    <lineage>
        <taxon>Bacteria</taxon>
        <taxon>Bacillati</taxon>
        <taxon>Actinomycetota</taxon>
        <taxon>Actinomycetes</taxon>
        <taxon>Micromonosporales</taxon>
        <taxon>Micromonosporaceae</taxon>
        <taxon>Micromonospora</taxon>
    </lineage>
</organism>
<dbReference type="InterPro" id="IPR013563">
    <property type="entry name" value="Oligopep_ABC_C"/>
</dbReference>
<dbReference type="RefSeq" id="WP_167943096.1">
    <property type="nucleotide sequence ID" value="NZ_CP130472.1"/>
</dbReference>
<evidence type="ECO:0000313" key="10">
    <source>
        <dbReference type="Proteomes" id="UP001235874"/>
    </source>
</evidence>
<feature type="domain" description="ABC transporter" evidence="8">
    <location>
        <begin position="10"/>
        <end position="260"/>
    </location>
</feature>
<evidence type="ECO:0000313" key="9">
    <source>
        <dbReference type="EMBL" id="WLS48271.1"/>
    </source>
</evidence>
<keyword evidence="4" id="KW-1003">Cell membrane</keyword>
<dbReference type="InterPro" id="IPR003439">
    <property type="entry name" value="ABC_transporter-like_ATP-bd"/>
</dbReference>
<dbReference type="InterPro" id="IPR027417">
    <property type="entry name" value="P-loop_NTPase"/>
</dbReference>
<dbReference type="SMART" id="SM00382">
    <property type="entry name" value="AAA"/>
    <property type="match status" value="2"/>
</dbReference>